<dbReference type="AlphaFoldDB" id="A0A917DNW5"/>
<dbReference type="PANTHER" id="PTHR15020:SF50">
    <property type="entry name" value="UPF0659 PROTEIN YMR090W"/>
    <property type="match status" value="1"/>
</dbReference>
<gene>
    <name evidence="2" type="ORF">GCM10010990_00330</name>
</gene>
<dbReference type="Pfam" id="PF13460">
    <property type="entry name" value="NAD_binding_10"/>
    <property type="match status" value="1"/>
</dbReference>
<accession>A0A917DNW5</accession>
<evidence type="ECO:0000313" key="3">
    <source>
        <dbReference type="Proteomes" id="UP000612349"/>
    </source>
</evidence>
<evidence type="ECO:0000259" key="1">
    <source>
        <dbReference type="Pfam" id="PF13460"/>
    </source>
</evidence>
<dbReference type="EMBL" id="BMIP01000001">
    <property type="protein sequence ID" value="GGD55142.1"/>
    <property type="molecule type" value="Genomic_DNA"/>
</dbReference>
<dbReference type="SUPFAM" id="SSF51735">
    <property type="entry name" value="NAD(P)-binding Rossmann-fold domains"/>
    <property type="match status" value="1"/>
</dbReference>
<proteinExistence type="predicted"/>
<dbReference type="RefSeq" id="WP_066772205.1">
    <property type="nucleotide sequence ID" value="NZ_BMIP01000001.1"/>
</dbReference>
<dbReference type="Proteomes" id="UP000612349">
    <property type="component" value="Unassembled WGS sequence"/>
</dbReference>
<evidence type="ECO:0000313" key="2">
    <source>
        <dbReference type="EMBL" id="GGD55142.1"/>
    </source>
</evidence>
<dbReference type="Gene3D" id="3.40.50.720">
    <property type="entry name" value="NAD(P)-binding Rossmann-like Domain"/>
    <property type="match status" value="1"/>
</dbReference>
<comment type="caution">
    <text evidence="2">The sequence shown here is derived from an EMBL/GenBank/DDBJ whole genome shotgun (WGS) entry which is preliminary data.</text>
</comment>
<name>A0A917DNW5_9SPHN</name>
<sequence length="217" mass="22421">MQIFIIGAAGKVGSRLVPLLSRAGHKAMAMHRKPEQAAQLEADGASSVEADLVEMSAAELAGAMQGSDAVVFSAGAGGAGYDLTNAVDGDGLEKAVEAARQAGISRFIHVSAFPEAGRDSEPKAGFENYMRVKKRTDAHLAASDLDWVVLRPGTLRDDAGTGRVKAGLALEYGTVPRDDVAAALAAIVDAPQVSRTIIELTEGDVPVDEAIAAMAKP</sequence>
<dbReference type="InterPro" id="IPR036291">
    <property type="entry name" value="NAD(P)-bd_dom_sf"/>
</dbReference>
<dbReference type="PANTHER" id="PTHR15020">
    <property type="entry name" value="FLAVIN REDUCTASE-RELATED"/>
    <property type="match status" value="1"/>
</dbReference>
<dbReference type="InterPro" id="IPR016040">
    <property type="entry name" value="NAD(P)-bd_dom"/>
</dbReference>
<protein>
    <submittedName>
        <fullName evidence="2">NAD-dependent dehydratase</fullName>
    </submittedName>
</protein>
<keyword evidence="3" id="KW-1185">Reference proteome</keyword>
<feature type="domain" description="NAD(P)-binding" evidence="1">
    <location>
        <begin position="7"/>
        <end position="191"/>
    </location>
</feature>
<organism evidence="2 3">
    <name type="scientific">Croceicoccus mobilis</name>
    <dbReference type="NCBI Taxonomy" id="1703339"/>
    <lineage>
        <taxon>Bacteria</taxon>
        <taxon>Pseudomonadati</taxon>
        <taxon>Pseudomonadota</taxon>
        <taxon>Alphaproteobacteria</taxon>
        <taxon>Sphingomonadales</taxon>
        <taxon>Erythrobacteraceae</taxon>
        <taxon>Croceicoccus</taxon>
    </lineage>
</organism>
<dbReference type="OrthoDB" id="9787292at2"/>
<reference evidence="2" key="1">
    <citation type="journal article" date="2014" name="Int. J. Syst. Evol. Microbiol.">
        <title>Complete genome sequence of Corynebacterium casei LMG S-19264T (=DSM 44701T), isolated from a smear-ripened cheese.</title>
        <authorList>
            <consortium name="US DOE Joint Genome Institute (JGI-PGF)"/>
            <person name="Walter F."/>
            <person name="Albersmeier A."/>
            <person name="Kalinowski J."/>
            <person name="Ruckert C."/>
        </authorList>
    </citation>
    <scope>NUCLEOTIDE SEQUENCE</scope>
    <source>
        <strain evidence="2">CGMCC 1.15360</strain>
    </source>
</reference>
<reference evidence="2" key="2">
    <citation type="submission" date="2020-09" db="EMBL/GenBank/DDBJ databases">
        <authorList>
            <person name="Sun Q."/>
            <person name="Zhou Y."/>
        </authorList>
    </citation>
    <scope>NUCLEOTIDE SEQUENCE</scope>
    <source>
        <strain evidence="2">CGMCC 1.15360</strain>
    </source>
</reference>